<evidence type="ECO:0000259" key="2">
    <source>
        <dbReference type="Pfam" id="PF00501"/>
    </source>
</evidence>
<evidence type="ECO:0000256" key="1">
    <source>
        <dbReference type="ARBA" id="ARBA00006432"/>
    </source>
</evidence>
<dbReference type="FunFam" id="3.30.300.30:FF:000007">
    <property type="entry name" value="4-coumarate--CoA ligase 2"/>
    <property type="match status" value="1"/>
</dbReference>
<gene>
    <name evidence="4" type="ORF">KVT40_000432</name>
</gene>
<dbReference type="Pfam" id="PF00501">
    <property type="entry name" value="AMP-binding"/>
    <property type="match status" value="1"/>
</dbReference>
<dbReference type="CDD" id="cd05911">
    <property type="entry name" value="Firefly_Luc_like"/>
    <property type="match status" value="1"/>
</dbReference>
<comment type="similarity">
    <text evidence="1">Belongs to the ATP-dependent AMP-binding enzyme family.</text>
</comment>
<keyword evidence="5" id="KW-1185">Reference proteome</keyword>
<dbReference type="InterPro" id="IPR042099">
    <property type="entry name" value="ANL_N_sf"/>
</dbReference>
<dbReference type="InterPro" id="IPR020845">
    <property type="entry name" value="AMP-binding_CS"/>
</dbReference>
<reference evidence="4" key="1">
    <citation type="submission" date="2021-07" db="EMBL/GenBank/DDBJ databases">
        <title>Elsinoe batatas strain:CRI-CJ2 Genome sequencing and assembly.</title>
        <authorList>
            <person name="Huang L."/>
        </authorList>
    </citation>
    <scope>NUCLEOTIDE SEQUENCE</scope>
    <source>
        <strain evidence="4">CRI-CJ2</strain>
    </source>
</reference>
<evidence type="ECO:0000313" key="4">
    <source>
        <dbReference type="EMBL" id="KAG8631292.1"/>
    </source>
</evidence>
<evidence type="ECO:0000313" key="5">
    <source>
        <dbReference type="Proteomes" id="UP000809789"/>
    </source>
</evidence>
<dbReference type="SUPFAM" id="SSF56801">
    <property type="entry name" value="Acetyl-CoA synthetase-like"/>
    <property type="match status" value="1"/>
</dbReference>
<dbReference type="Proteomes" id="UP000809789">
    <property type="component" value="Unassembled WGS sequence"/>
</dbReference>
<name>A0A8K0PK99_9PEZI</name>
<protein>
    <recommendedName>
        <fullName evidence="6">Phenylacetyl-CoA ligase</fullName>
    </recommendedName>
</protein>
<dbReference type="AlphaFoldDB" id="A0A8K0PK99"/>
<dbReference type="InterPro" id="IPR025110">
    <property type="entry name" value="AMP-bd_C"/>
</dbReference>
<dbReference type="PANTHER" id="PTHR24096">
    <property type="entry name" value="LONG-CHAIN-FATTY-ACID--COA LIGASE"/>
    <property type="match status" value="1"/>
</dbReference>
<dbReference type="InterPro" id="IPR000873">
    <property type="entry name" value="AMP-dep_synth/lig_dom"/>
</dbReference>
<evidence type="ECO:0000259" key="3">
    <source>
        <dbReference type="Pfam" id="PF13193"/>
    </source>
</evidence>
<feature type="domain" description="AMP-dependent synthetase/ligase" evidence="2">
    <location>
        <begin position="41"/>
        <end position="417"/>
    </location>
</feature>
<feature type="domain" description="AMP-binding enzyme C-terminal" evidence="3">
    <location>
        <begin position="475"/>
        <end position="554"/>
    </location>
</feature>
<sequence length="575" mass="63245">MVFTSPSWVPKLPDNIPDSITLGEFMLDERHGRYPIAKSRDAFTCGLTGRSYTHVQVAERSELLAKALARRLEWTPQDATPWDKVVCVFSLNSIDYMTVAYGTHRVSGIVTPANAVYSAEELAHQLRSSGSKALFTCSPLLDVAVRAAAQVGLSVDRIFLLEIPGHPIAPGYVTLAALIAEGREAPTLPPLRFQSRQGAEQTAFLCYSSGTSGLPKAVMISHYNVIANILQHCTYDAFGRKQLGVETQNLLAPLPMSHIYALVVAAHTTTWRGDGFIVLPKYTLEHFLHAIQRFRIQQVLVVPPILIQMLADPDACAKHDLSSLRFMFSGAAPLGQETIKALEDRYPSWTIAQAYGMTETAVVVTVPSEHDVLQRAAGSIVPGLKIKLMDSEGAEITQHDRAGEVFVQSPSMTLGYLNNEKATSETFVEHKDGRWVRTGDEGLMTMSPSGHEQLVITDRIKELIKVSGHQVAPAELEAHILAHPAVDDVAVIQVPDKRSGEVPKAFVVRSESSQDDDQLAREIVAWVANHKAHYKQIRGGIEFVDVIPKSPSGKILRRVLRAYESQREKSSKAKL</sequence>
<organism evidence="4 5">
    <name type="scientific">Elsinoe batatas</name>
    <dbReference type="NCBI Taxonomy" id="2601811"/>
    <lineage>
        <taxon>Eukaryota</taxon>
        <taxon>Fungi</taxon>
        <taxon>Dikarya</taxon>
        <taxon>Ascomycota</taxon>
        <taxon>Pezizomycotina</taxon>
        <taxon>Dothideomycetes</taxon>
        <taxon>Dothideomycetidae</taxon>
        <taxon>Myriangiales</taxon>
        <taxon>Elsinoaceae</taxon>
        <taxon>Elsinoe</taxon>
    </lineage>
</organism>
<dbReference type="OrthoDB" id="6509636at2759"/>
<evidence type="ECO:0008006" key="6">
    <source>
        <dbReference type="Google" id="ProtNLM"/>
    </source>
</evidence>
<proteinExistence type="inferred from homology"/>
<dbReference type="PANTHER" id="PTHR24096:SF422">
    <property type="entry name" value="BCDNA.GH02901"/>
    <property type="match status" value="1"/>
</dbReference>
<dbReference type="InterPro" id="IPR045851">
    <property type="entry name" value="AMP-bd_C_sf"/>
</dbReference>
<accession>A0A8K0PK99</accession>
<dbReference type="Pfam" id="PF13193">
    <property type="entry name" value="AMP-binding_C"/>
    <property type="match status" value="1"/>
</dbReference>
<comment type="caution">
    <text evidence="4">The sequence shown here is derived from an EMBL/GenBank/DDBJ whole genome shotgun (WGS) entry which is preliminary data.</text>
</comment>
<dbReference type="GO" id="GO:0016405">
    <property type="term" value="F:CoA-ligase activity"/>
    <property type="evidence" value="ECO:0007669"/>
    <property type="project" value="TreeGrafter"/>
</dbReference>
<dbReference type="Gene3D" id="3.40.50.12780">
    <property type="entry name" value="N-terminal domain of ligase-like"/>
    <property type="match status" value="1"/>
</dbReference>
<dbReference type="EMBL" id="JAESVG020000001">
    <property type="protein sequence ID" value="KAG8631292.1"/>
    <property type="molecule type" value="Genomic_DNA"/>
</dbReference>
<dbReference type="PROSITE" id="PS00455">
    <property type="entry name" value="AMP_BINDING"/>
    <property type="match status" value="1"/>
</dbReference>
<dbReference type="Gene3D" id="3.30.300.30">
    <property type="match status" value="1"/>
</dbReference>